<evidence type="ECO:0000313" key="2">
    <source>
        <dbReference type="Proteomes" id="UP000838412"/>
    </source>
</evidence>
<sequence>MKRFESVVEGPIVEGPPTVTWRPSRRCWPAAKPRPDVVRGLWVGTTDRNEKNERWKGSRRDDRDVTATPQYVTSLIDGCQAKKGNIALLEAQPTIHG</sequence>
<organism evidence="1 2">
    <name type="scientific">Branchiostoma lanceolatum</name>
    <name type="common">Common lancelet</name>
    <name type="synonym">Amphioxus lanceolatum</name>
    <dbReference type="NCBI Taxonomy" id="7740"/>
    <lineage>
        <taxon>Eukaryota</taxon>
        <taxon>Metazoa</taxon>
        <taxon>Chordata</taxon>
        <taxon>Cephalochordata</taxon>
        <taxon>Leptocardii</taxon>
        <taxon>Amphioxiformes</taxon>
        <taxon>Branchiostomatidae</taxon>
        <taxon>Branchiostoma</taxon>
    </lineage>
</organism>
<gene>
    <name evidence="1" type="primary">Hypp9033</name>
    <name evidence="1" type="ORF">BLAG_LOCUS11722</name>
</gene>
<protein>
    <submittedName>
        <fullName evidence="1">Hypp9033 protein</fullName>
    </submittedName>
</protein>
<dbReference type="AlphaFoldDB" id="A0A8J9ZCA5"/>
<dbReference type="EMBL" id="OV696704">
    <property type="protein sequence ID" value="CAH1251285.1"/>
    <property type="molecule type" value="Genomic_DNA"/>
</dbReference>
<dbReference type="Proteomes" id="UP000838412">
    <property type="component" value="Chromosome 19"/>
</dbReference>
<evidence type="ECO:0000313" key="1">
    <source>
        <dbReference type="EMBL" id="CAH1251285.1"/>
    </source>
</evidence>
<proteinExistence type="predicted"/>
<accession>A0A8J9ZCA5</accession>
<reference evidence="1" key="1">
    <citation type="submission" date="2022-01" db="EMBL/GenBank/DDBJ databases">
        <authorList>
            <person name="Braso-Vives M."/>
        </authorList>
    </citation>
    <scope>NUCLEOTIDE SEQUENCE</scope>
</reference>
<name>A0A8J9ZCA5_BRALA</name>
<keyword evidence="2" id="KW-1185">Reference proteome</keyword>